<dbReference type="NCBIfam" id="NF004064">
    <property type="entry name" value="PRK05578.1"/>
    <property type="match status" value="1"/>
</dbReference>
<dbReference type="SUPFAM" id="SSF53927">
    <property type="entry name" value="Cytidine deaminase-like"/>
    <property type="match status" value="1"/>
</dbReference>
<protein>
    <recommendedName>
        <fullName evidence="5 15">Cytidine deaminase</fullName>
        <ecNumber evidence="4 15">3.5.4.5</ecNumber>
    </recommendedName>
    <alternativeName>
        <fullName evidence="9 15">Cytidine aminohydrolase</fullName>
    </alternativeName>
</protein>
<dbReference type="InterPro" id="IPR016193">
    <property type="entry name" value="Cytidine_deaminase-like"/>
</dbReference>
<gene>
    <name evidence="17" type="ORF">HNQ55_000896</name>
</gene>
<feature type="domain" description="CMP/dCMP-type deaminase" evidence="16">
    <location>
        <begin position="11"/>
        <end position="138"/>
    </location>
</feature>
<dbReference type="RefSeq" id="WP_184423016.1">
    <property type="nucleotide sequence ID" value="NZ_AP027362.1"/>
</dbReference>
<feature type="active site" description="Proton donor" evidence="12">
    <location>
        <position position="65"/>
    </location>
</feature>
<dbReference type="PROSITE" id="PS51747">
    <property type="entry name" value="CYT_DCMP_DEAMINASES_2"/>
    <property type="match status" value="1"/>
</dbReference>
<comment type="cofactor">
    <cofactor evidence="1 14 15">
        <name>Zn(2+)</name>
        <dbReference type="ChEBI" id="CHEBI:29105"/>
    </cofactor>
</comment>
<name>A0A7X0NFC1_9GAMM</name>
<evidence type="ECO:0000313" key="17">
    <source>
        <dbReference type="EMBL" id="MBB6542409.1"/>
    </source>
</evidence>
<evidence type="ECO:0000256" key="1">
    <source>
        <dbReference type="ARBA" id="ARBA00001947"/>
    </source>
</evidence>
<evidence type="ECO:0000256" key="12">
    <source>
        <dbReference type="PIRSR" id="PIRSR606262-1"/>
    </source>
</evidence>
<comment type="catalytic activity">
    <reaction evidence="11 15">
        <text>cytidine + H2O + H(+) = uridine + NH4(+)</text>
        <dbReference type="Rhea" id="RHEA:16069"/>
        <dbReference type="ChEBI" id="CHEBI:15377"/>
        <dbReference type="ChEBI" id="CHEBI:15378"/>
        <dbReference type="ChEBI" id="CHEBI:16704"/>
        <dbReference type="ChEBI" id="CHEBI:17562"/>
        <dbReference type="ChEBI" id="CHEBI:28938"/>
        <dbReference type="EC" id="3.5.4.5"/>
    </reaction>
</comment>
<feature type="binding site" evidence="14">
    <location>
        <position position="63"/>
    </location>
    <ligand>
        <name>Zn(2+)</name>
        <dbReference type="ChEBI" id="CHEBI:29105"/>
        <note>catalytic</note>
    </ligand>
</feature>
<dbReference type="GO" id="GO:0004126">
    <property type="term" value="F:cytidine deaminase activity"/>
    <property type="evidence" value="ECO:0007669"/>
    <property type="project" value="UniProtKB-UniRule"/>
</dbReference>
<keyword evidence="7 15" id="KW-0378">Hydrolase</keyword>
<evidence type="ECO:0000256" key="3">
    <source>
        <dbReference type="ARBA" id="ARBA00006576"/>
    </source>
</evidence>
<evidence type="ECO:0000256" key="15">
    <source>
        <dbReference type="RuleBase" id="RU364006"/>
    </source>
</evidence>
<evidence type="ECO:0000256" key="11">
    <source>
        <dbReference type="ARBA" id="ARBA00049558"/>
    </source>
</evidence>
<dbReference type="AlphaFoldDB" id="A0A7X0NFC1"/>
<dbReference type="GO" id="GO:0005829">
    <property type="term" value="C:cytosol"/>
    <property type="evidence" value="ECO:0007669"/>
    <property type="project" value="TreeGrafter"/>
</dbReference>
<dbReference type="Gene3D" id="3.40.140.10">
    <property type="entry name" value="Cytidine Deaminase, domain 2"/>
    <property type="match status" value="1"/>
</dbReference>
<keyword evidence="6 14" id="KW-0479">Metal-binding</keyword>
<dbReference type="EMBL" id="JACHHU010000004">
    <property type="protein sequence ID" value="MBB6542409.1"/>
    <property type="molecule type" value="Genomic_DNA"/>
</dbReference>
<comment type="caution">
    <text evidence="17">The sequence shown here is derived from an EMBL/GenBank/DDBJ whole genome shotgun (WGS) entry which is preliminary data.</text>
</comment>
<evidence type="ECO:0000313" key="18">
    <source>
        <dbReference type="Proteomes" id="UP000537141"/>
    </source>
</evidence>
<evidence type="ECO:0000256" key="2">
    <source>
        <dbReference type="ARBA" id="ARBA00003949"/>
    </source>
</evidence>
<dbReference type="GO" id="GO:0008270">
    <property type="term" value="F:zinc ion binding"/>
    <property type="evidence" value="ECO:0007669"/>
    <property type="project" value="UniProtKB-UniRule"/>
</dbReference>
<evidence type="ECO:0000256" key="8">
    <source>
        <dbReference type="ARBA" id="ARBA00022833"/>
    </source>
</evidence>
<dbReference type="GO" id="GO:0072527">
    <property type="term" value="P:pyrimidine-containing compound metabolic process"/>
    <property type="evidence" value="ECO:0007669"/>
    <property type="project" value="UniProtKB-ARBA"/>
</dbReference>
<dbReference type="Proteomes" id="UP000537141">
    <property type="component" value="Unassembled WGS sequence"/>
</dbReference>
<keyword evidence="18" id="KW-1185">Reference proteome</keyword>
<evidence type="ECO:0000256" key="10">
    <source>
        <dbReference type="ARBA" id="ARBA00049252"/>
    </source>
</evidence>
<proteinExistence type="inferred from homology"/>
<dbReference type="InterPro" id="IPR002125">
    <property type="entry name" value="CMP_dCMP_dom"/>
</dbReference>
<dbReference type="GO" id="GO:0055086">
    <property type="term" value="P:nucleobase-containing small molecule metabolic process"/>
    <property type="evidence" value="ECO:0007669"/>
    <property type="project" value="UniProtKB-ARBA"/>
</dbReference>
<dbReference type="PANTHER" id="PTHR11644">
    <property type="entry name" value="CYTIDINE DEAMINASE"/>
    <property type="match status" value="1"/>
</dbReference>
<evidence type="ECO:0000256" key="14">
    <source>
        <dbReference type="PIRSR" id="PIRSR606262-3"/>
    </source>
</evidence>
<reference evidence="17 18" key="1">
    <citation type="submission" date="2020-08" db="EMBL/GenBank/DDBJ databases">
        <title>Genomic Encyclopedia of Type Strains, Phase IV (KMG-IV): sequencing the most valuable type-strain genomes for metagenomic binning, comparative biology and taxonomic classification.</title>
        <authorList>
            <person name="Goeker M."/>
        </authorList>
    </citation>
    <scope>NUCLEOTIDE SEQUENCE [LARGE SCALE GENOMIC DNA]</scope>
    <source>
        <strain evidence="17 18">DSM 26287</strain>
    </source>
</reference>
<dbReference type="NCBIfam" id="TIGR01354">
    <property type="entry name" value="cyt_deam_tetra"/>
    <property type="match status" value="1"/>
</dbReference>
<accession>A0A7X0NFC1</accession>
<evidence type="ECO:0000259" key="16">
    <source>
        <dbReference type="PROSITE" id="PS51747"/>
    </source>
</evidence>
<comment type="similarity">
    <text evidence="3 15">Belongs to the cytidine and deoxycytidylate deaminase family.</text>
</comment>
<sequence>MELTTNKEPLIDWNPLIKHAKQAYKNAYAPYSNFHVGAAALDADGNIFSGCNVENASYGLTVCAERNCLSFAVNQQSAKINALLVYTEQEKLTPPCGACRQVIAEFLDQGAHVASANHLNNLQVWTVKQLLPDAFTPKLLP</sequence>
<comment type="catalytic activity">
    <reaction evidence="10 15">
        <text>2'-deoxycytidine + H2O + H(+) = 2'-deoxyuridine + NH4(+)</text>
        <dbReference type="Rhea" id="RHEA:13433"/>
        <dbReference type="ChEBI" id="CHEBI:15377"/>
        <dbReference type="ChEBI" id="CHEBI:15378"/>
        <dbReference type="ChEBI" id="CHEBI:15698"/>
        <dbReference type="ChEBI" id="CHEBI:16450"/>
        <dbReference type="ChEBI" id="CHEBI:28938"/>
        <dbReference type="EC" id="3.5.4.5"/>
    </reaction>
</comment>
<organism evidence="17 18">
    <name type="scientific">Thalassotalea piscium</name>
    <dbReference type="NCBI Taxonomy" id="1230533"/>
    <lineage>
        <taxon>Bacteria</taxon>
        <taxon>Pseudomonadati</taxon>
        <taxon>Pseudomonadota</taxon>
        <taxon>Gammaproteobacteria</taxon>
        <taxon>Alteromonadales</taxon>
        <taxon>Colwelliaceae</taxon>
        <taxon>Thalassotalea</taxon>
    </lineage>
</organism>
<evidence type="ECO:0000256" key="7">
    <source>
        <dbReference type="ARBA" id="ARBA00022801"/>
    </source>
</evidence>
<keyword evidence="8 14" id="KW-0862">Zinc</keyword>
<dbReference type="CDD" id="cd01283">
    <property type="entry name" value="cytidine_deaminase"/>
    <property type="match status" value="1"/>
</dbReference>
<dbReference type="FunFam" id="3.40.140.10:FF:000008">
    <property type="entry name" value="Cytidine deaminase"/>
    <property type="match status" value="1"/>
</dbReference>
<evidence type="ECO:0000256" key="5">
    <source>
        <dbReference type="ARBA" id="ARBA00018266"/>
    </source>
</evidence>
<dbReference type="InterPro" id="IPR006262">
    <property type="entry name" value="Cyt_deam_tetra"/>
</dbReference>
<feature type="binding site" evidence="14">
    <location>
        <position position="99"/>
    </location>
    <ligand>
        <name>Zn(2+)</name>
        <dbReference type="ChEBI" id="CHEBI:29105"/>
        <note>catalytic</note>
    </ligand>
</feature>
<comment type="function">
    <text evidence="2 15">This enzyme scavenges exogenous and endogenous cytidine and 2'-deoxycytidine for UMP synthesis.</text>
</comment>
<dbReference type="InterPro" id="IPR050202">
    <property type="entry name" value="Cyt/Deoxycyt_deaminase"/>
</dbReference>
<dbReference type="EC" id="3.5.4.5" evidence="4 15"/>
<dbReference type="PANTHER" id="PTHR11644:SF2">
    <property type="entry name" value="CYTIDINE DEAMINASE"/>
    <property type="match status" value="1"/>
</dbReference>
<evidence type="ECO:0000256" key="13">
    <source>
        <dbReference type="PIRSR" id="PIRSR606262-2"/>
    </source>
</evidence>
<feature type="binding site" evidence="14">
    <location>
        <position position="96"/>
    </location>
    <ligand>
        <name>Zn(2+)</name>
        <dbReference type="ChEBI" id="CHEBI:29105"/>
        <note>catalytic</note>
    </ligand>
</feature>
<dbReference type="Pfam" id="PF00383">
    <property type="entry name" value="dCMP_cyt_deam_1"/>
    <property type="match status" value="1"/>
</dbReference>
<evidence type="ECO:0000256" key="6">
    <source>
        <dbReference type="ARBA" id="ARBA00022723"/>
    </source>
</evidence>
<evidence type="ECO:0000256" key="9">
    <source>
        <dbReference type="ARBA" id="ARBA00032005"/>
    </source>
</evidence>
<evidence type="ECO:0000256" key="4">
    <source>
        <dbReference type="ARBA" id="ARBA00012783"/>
    </source>
</evidence>
<feature type="binding site" evidence="13">
    <location>
        <begin position="52"/>
        <end position="58"/>
    </location>
    <ligand>
        <name>substrate</name>
    </ligand>
</feature>